<keyword evidence="5 7" id="KW-0804">Transcription</keyword>
<feature type="compositionally biased region" description="Acidic residues" evidence="10">
    <location>
        <begin position="1088"/>
        <end position="1115"/>
    </location>
</feature>
<comment type="caution">
    <text evidence="17">The sequence shown here is derived from an EMBL/GenBank/DDBJ whole genome shotgun (WGS) entry which is preliminary data.</text>
</comment>
<dbReference type="Pfam" id="PF04563">
    <property type="entry name" value="RNA_pol_Rpb2_1"/>
    <property type="match status" value="1"/>
</dbReference>
<dbReference type="Gene3D" id="3.90.1110.10">
    <property type="entry name" value="RNA polymerase Rpb2, domain 2"/>
    <property type="match status" value="1"/>
</dbReference>
<evidence type="ECO:0000259" key="14">
    <source>
        <dbReference type="Pfam" id="PF04563"/>
    </source>
</evidence>
<dbReference type="Proteomes" id="UP000054623">
    <property type="component" value="Unassembled WGS sequence"/>
</dbReference>
<dbReference type="Pfam" id="PF04561">
    <property type="entry name" value="RNA_pol_Rpb2_2"/>
    <property type="match status" value="1"/>
</dbReference>
<dbReference type="PROSITE" id="PS01166">
    <property type="entry name" value="RNA_POL_BETA"/>
    <property type="match status" value="1"/>
</dbReference>
<protein>
    <recommendedName>
        <fullName evidence="7 9">DNA-directed RNA polymerase subunit beta</fullName>
        <shortName evidence="7">RNAP subunit beta</shortName>
        <ecNumber evidence="7 9">2.7.7.6</ecNumber>
    </recommendedName>
    <alternativeName>
        <fullName evidence="7">RNA polymerase subunit beta</fullName>
    </alternativeName>
    <alternativeName>
        <fullName evidence="7">Transcriptase subunit beta</fullName>
    </alternativeName>
</protein>
<dbReference type="RefSeq" id="WP_015942749.1">
    <property type="nucleotide sequence ID" value="NZ_JAYFNZ010000022.1"/>
</dbReference>
<evidence type="ECO:0000256" key="6">
    <source>
        <dbReference type="ARBA" id="ARBA00048552"/>
    </source>
</evidence>
<dbReference type="InterPro" id="IPR015712">
    <property type="entry name" value="DNA-dir_RNA_pol_su2"/>
</dbReference>
<evidence type="ECO:0000259" key="16">
    <source>
        <dbReference type="Pfam" id="PF10385"/>
    </source>
</evidence>
<dbReference type="EC" id="2.7.7.6" evidence="7 9"/>
<dbReference type="InterPro" id="IPR007645">
    <property type="entry name" value="RNA_pol_Rpb2_3"/>
</dbReference>
<proteinExistence type="inferred from homology"/>
<dbReference type="PANTHER" id="PTHR20856">
    <property type="entry name" value="DNA-DIRECTED RNA POLYMERASE I SUBUNIT 2"/>
    <property type="match status" value="1"/>
</dbReference>
<dbReference type="Pfam" id="PF04565">
    <property type="entry name" value="RNA_pol_Rpb2_3"/>
    <property type="match status" value="1"/>
</dbReference>
<dbReference type="CDD" id="cd00653">
    <property type="entry name" value="RNA_pol_B_RPB2"/>
    <property type="match status" value="1"/>
</dbReference>
<dbReference type="InterPro" id="IPR010243">
    <property type="entry name" value="RNA_pol_bsu_bac"/>
</dbReference>
<reference evidence="17 18" key="1">
    <citation type="submission" date="2015-12" db="EMBL/GenBank/DDBJ databases">
        <title>Draft Genome Sequence of Desulfitobacterium hafniense Strain DH, a Sulfate-reducing Bacterium Isolated from Paddy Soils.</title>
        <authorList>
            <person name="Bao P."/>
            <person name="Zhang X."/>
            <person name="Li G."/>
        </authorList>
    </citation>
    <scope>NUCLEOTIDE SEQUENCE [LARGE SCALE GENOMIC DNA]</scope>
    <source>
        <strain evidence="17 18">DH</strain>
    </source>
</reference>
<comment type="subunit">
    <text evidence="7 9">The RNAP catalytic core consists of 2 alpha, 1 beta, 1 beta' and 1 omega subunit. When a sigma factor is associated with the core the holoenzyme is formed, which can initiate transcription.</text>
</comment>
<evidence type="ECO:0000259" key="11">
    <source>
        <dbReference type="Pfam" id="PF00562"/>
    </source>
</evidence>
<dbReference type="InterPro" id="IPR007644">
    <property type="entry name" value="RNA_pol_bsu_protrusion"/>
</dbReference>
<dbReference type="Pfam" id="PF00562">
    <property type="entry name" value="RNA_pol_Rpb2_6"/>
    <property type="match status" value="1"/>
</dbReference>
<dbReference type="InterPro" id="IPR042107">
    <property type="entry name" value="DNA-dir_RNA_pol_bsu_ext_1_sf"/>
</dbReference>
<evidence type="ECO:0000256" key="2">
    <source>
        <dbReference type="ARBA" id="ARBA00022478"/>
    </source>
</evidence>
<dbReference type="SUPFAM" id="SSF64484">
    <property type="entry name" value="beta and beta-prime subunits of DNA dependent RNA-polymerase"/>
    <property type="match status" value="1"/>
</dbReference>
<gene>
    <name evidence="7" type="primary">rpoB</name>
    <name evidence="17" type="ORF">AT727_17030</name>
</gene>
<dbReference type="InterPro" id="IPR014724">
    <property type="entry name" value="RNA_pol_RPB2_OB-fold"/>
</dbReference>
<name>A0A0W1JM57_DESHA</name>
<dbReference type="InterPro" id="IPR037034">
    <property type="entry name" value="RNA_pol_Rpb2_2_sf"/>
</dbReference>
<feature type="domain" description="RNA polymerase beta subunit protrusion" evidence="14">
    <location>
        <begin position="26"/>
        <end position="366"/>
    </location>
</feature>
<dbReference type="EMBL" id="LOCK01000010">
    <property type="protein sequence ID" value="KTE92890.1"/>
    <property type="molecule type" value="Genomic_DNA"/>
</dbReference>
<comment type="similarity">
    <text evidence="7 8">Belongs to the RNA polymerase beta chain family.</text>
</comment>
<organism evidence="17 18">
    <name type="scientific">Desulfitobacterium hafniense</name>
    <name type="common">Desulfitobacterium frappieri</name>
    <dbReference type="NCBI Taxonomy" id="49338"/>
    <lineage>
        <taxon>Bacteria</taxon>
        <taxon>Bacillati</taxon>
        <taxon>Bacillota</taxon>
        <taxon>Clostridia</taxon>
        <taxon>Eubacteriales</taxon>
        <taxon>Desulfitobacteriaceae</taxon>
        <taxon>Desulfitobacterium</taxon>
    </lineage>
</organism>
<dbReference type="InterPro" id="IPR037033">
    <property type="entry name" value="DNA-dir_RNAP_su2_hyb_sf"/>
</dbReference>
<evidence type="ECO:0000259" key="15">
    <source>
        <dbReference type="Pfam" id="PF04565"/>
    </source>
</evidence>
<sequence length="1115" mass="125202">MFYPVKVGTRERWSYSRIREVLDMPNLIEIQQNSYQWFLDEGLREMFRDISPIQDFTGNLVLEFIDYSLGEPKYEVEECKERDVTYAAPLRVKVRLINKETGEVKEQEVFMGDFPLMTTKGTFIINGAERVIVSQLVRSPGVYYSESIDPSGKKVFGATVIPNRGAWLEFETDVNDNIFVRVDRTRKLPATVLIRALGYATNGQIAELFDDNEHIRITLERDNTESAEEALVEIYKRLRPGEPPTVDSARSLLEALFFDPKRYDLAKVGRYKLNKKLKLSVPTDVHHLTKEDIVASLRQMLTLMSGEGHKDDIDHLGNRRLRSVGELLQNQFRIGLSRMERVVRERMTIQDVDVITPQVLINIRPVVAAIKEFFGSSQLSQFMDQTNPLAELTHKRRLSALGPGGLSRERAGFEVRDVHHSHYGRMCPIETPEGPNIGLIGSLSTYGRINPYGFIEAPYRKVNNGQVTDQIDYLTADEEEKFVVAQANAPLTDDGHFIEEKIDGRHGPDFVLVAPERIDYMDVSPKQMVSIATALIPFLEHDDANRALMGANMQRQAVPLLRTDAPYVGTGMEYKAAKDSGVCVLASKDGTVERATAEDIIIRHDDGTLEKHKLLKYLRSNQGTCINQRPIVMKNERVEAGQIIADGPSTDHGELALGRNVLIAFMTWEGYNYEDAILISEKLVKEDYYTSIHIEEYEADARDTKLGPEEITRDIPNVGEDVLKDLDERGIIRIGAEVSTGDILVGKVTPKGETELTAEERLLRAIFGEKAREVRDTSLRVPHGEAGKIVDVKVFTRENGDELAPGVNELVRVYIAQKRKISVGDKMAGRHGNKGVISRIMKQEDMPFLPDGTPVEIVLNPLGVPSRMNIGQVMETHLGWAAKALGLRLATPVFDGAQEEDVFATLRKAGLPETGKTVLYDGRTGDPFDNKITVGYMYFLKLHHLVDDKIHARSTGPYSLVTQQPLGGKAQFGGQRFGEMEVWALEAYGAAYTLQEILTVKSDDVVGRVKTYEAIVKGENIPEPGVPESFKVLIKELQSLGLDVRVLSENDEEIEIREIDEDVTETAKELGIDLHEDLPAPVIHEAGEGEDDEYFEEDEEAVDDEPMTFDDDDME</sequence>
<dbReference type="GO" id="GO:0003677">
    <property type="term" value="F:DNA binding"/>
    <property type="evidence" value="ECO:0007669"/>
    <property type="project" value="UniProtKB-UniRule"/>
</dbReference>
<feature type="domain" description="DNA-directed RNA polymerase beta subunit external 1" evidence="16">
    <location>
        <begin position="459"/>
        <end position="524"/>
    </location>
</feature>
<dbReference type="Pfam" id="PF10385">
    <property type="entry name" value="RNA_pol_Rpb2_45"/>
    <property type="match status" value="1"/>
</dbReference>
<evidence type="ECO:0000256" key="4">
    <source>
        <dbReference type="ARBA" id="ARBA00022695"/>
    </source>
</evidence>
<dbReference type="InterPro" id="IPR007641">
    <property type="entry name" value="RNA_pol_Rpb2_7"/>
</dbReference>
<dbReference type="Gene3D" id="2.40.50.100">
    <property type="match status" value="1"/>
</dbReference>
<evidence type="ECO:0000256" key="10">
    <source>
        <dbReference type="SAM" id="MobiDB-lite"/>
    </source>
</evidence>
<dbReference type="AlphaFoldDB" id="A0A0W1JM57"/>
<feature type="domain" description="RNA polymerase Rpb2" evidence="15">
    <location>
        <begin position="381"/>
        <end position="449"/>
    </location>
</feature>
<dbReference type="Gene3D" id="2.40.50.150">
    <property type="match status" value="1"/>
</dbReference>
<feature type="region of interest" description="Disordered" evidence="10">
    <location>
        <begin position="1084"/>
        <end position="1115"/>
    </location>
</feature>
<keyword evidence="4 7" id="KW-0548">Nucleotidyltransferase</keyword>
<comment type="catalytic activity">
    <reaction evidence="6 7 9">
        <text>RNA(n) + a ribonucleoside 5'-triphosphate = RNA(n+1) + diphosphate</text>
        <dbReference type="Rhea" id="RHEA:21248"/>
        <dbReference type="Rhea" id="RHEA-COMP:14527"/>
        <dbReference type="Rhea" id="RHEA-COMP:17342"/>
        <dbReference type="ChEBI" id="CHEBI:33019"/>
        <dbReference type="ChEBI" id="CHEBI:61557"/>
        <dbReference type="ChEBI" id="CHEBI:140395"/>
        <dbReference type="EC" id="2.7.7.6"/>
    </reaction>
</comment>
<evidence type="ECO:0000256" key="1">
    <source>
        <dbReference type="ARBA" id="ARBA00004026"/>
    </source>
</evidence>
<dbReference type="SMR" id="A0A0W1JM57"/>
<dbReference type="InterPro" id="IPR019462">
    <property type="entry name" value="DNA-dir_RNA_pol_bsu_external_1"/>
</dbReference>
<dbReference type="Gene3D" id="2.40.270.10">
    <property type="entry name" value="DNA-directed RNA polymerase, subunit 2, domain 6"/>
    <property type="match status" value="2"/>
</dbReference>
<feature type="domain" description="RNA polymerase Rpb2" evidence="13">
    <location>
        <begin position="138"/>
        <end position="322"/>
    </location>
</feature>
<feature type="domain" description="DNA-directed RNA polymerase subunit 2 hybrid-binding" evidence="11">
    <location>
        <begin position="586"/>
        <end position="971"/>
    </location>
</feature>
<keyword evidence="3 7" id="KW-0808">Transferase</keyword>
<dbReference type="NCBIfam" id="TIGR02013">
    <property type="entry name" value="rpoB"/>
    <property type="match status" value="1"/>
</dbReference>
<dbReference type="Gene3D" id="2.30.150.10">
    <property type="entry name" value="DNA-directed RNA polymerase, beta subunit, external 1 domain"/>
    <property type="match status" value="1"/>
</dbReference>
<dbReference type="NCBIfam" id="NF001616">
    <property type="entry name" value="PRK00405.1"/>
    <property type="match status" value="1"/>
</dbReference>
<evidence type="ECO:0000259" key="13">
    <source>
        <dbReference type="Pfam" id="PF04561"/>
    </source>
</evidence>
<evidence type="ECO:0000256" key="8">
    <source>
        <dbReference type="RuleBase" id="RU000434"/>
    </source>
</evidence>
<evidence type="ECO:0000259" key="12">
    <source>
        <dbReference type="Pfam" id="PF04560"/>
    </source>
</evidence>
<dbReference type="InterPro" id="IPR007642">
    <property type="entry name" value="RNA_pol_Rpb2_2"/>
</dbReference>
<dbReference type="FunFam" id="3.90.1800.10:FF:000001">
    <property type="entry name" value="DNA-directed RNA polymerase subunit beta"/>
    <property type="match status" value="1"/>
</dbReference>
<evidence type="ECO:0000256" key="3">
    <source>
        <dbReference type="ARBA" id="ARBA00022679"/>
    </source>
</evidence>
<evidence type="ECO:0000256" key="7">
    <source>
        <dbReference type="HAMAP-Rule" id="MF_01321"/>
    </source>
</evidence>
<dbReference type="Gene3D" id="3.90.1800.10">
    <property type="entry name" value="RNA polymerase alpha subunit dimerisation domain"/>
    <property type="match status" value="1"/>
</dbReference>
<feature type="domain" description="RNA polymerase Rpb2" evidence="12">
    <location>
        <begin position="973"/>
        <end position="1048"/>
    </location>
</feature>
<evidence type="ECO:0000313" key="17">
    <source>
        <dbReference type="EMBL" id="KTE92890.1"/>
    </source>
</evidence>
<dbReference type="GO" id="GO:0006351">
    <property type="term" value="P:DNA-templated transcription"/>
    <property type="evidence" value="ECO:0007669"/>
    <property type="project" value="UniProtKB-UniRule"/>
</dbReference>
<dbReference type="HAMAP" id="MF_01321">
    <property type="entry name" value="RNApol_bact_RpoB"/>
    <property type="match status" value="1"/>
</dbReference>
<dbReference type="Pfam" id="PF04560">
    <property type="entry name" value="RNA_pol_Rpb2_7"/>
    <property type="match status" value="1"/>
</dbReference>
<dbReference type="InterPro" id="IPR007121">
    <property type="entry name" value="RNA_pol_bsu_CS"/>
</dbReference>
<evidence type="ECO:0000256" key="9">
    <source>
        <dbReference type="RuleBase" id="RU363031"/>
    </source>
</evidence>
<dbReference type="Gene3D" id="3.90.1100.10">
    <property type="match status" value="1"/>
</dbReference>
<dbReference type="GO" id="GO:0000428">
    <property type="term" value="C:DNA-directed RNA polymerase complex"/>
    <property type="evidence" value="ECO:0007669"/>
    <property type="project" value="UniProtKB-KW"/>
</dbReference>
<dbReference type="GO" id="GO:0003899">
    <property type="term" value="F:DNA-directed RNA polymerase activity"/>
    <property type="evidence" value="ECO:0007669"/>
    <property type="project" value="UniProtKB-UniRule"/>
</dbReference>
<comment type="function">
    <text evidence="1 7 9">DNA-dependent RNA polymerase catalyzes the transcription of DNA into RNA using the four ribonucleoside triphosphates as substrates.</text>
</comment>
<dbReference type="OrthoDB" id="9803954at2"/>
<keyword evidence="2 7" id="KW-0240">DNA-directed RNA polymerase</keyword>
<evidence type="ECO:0000313" key="18">
    <source>
        <dbReference type="Proteomes" id="UP000054623"/>
    </source>
</evidence>
<dbReference type="GO" id="GO:0032549">
    <property type="term" value="F:ribonucleoside binding"/>
    <property type="evidence" value="ECO:0007669"/>
    <property type="project" value="InterPro"/>
</dbReference>
<accession>A0A0W1JM57</accession>
<evidence type="ECO:0000256" key="5">
    <source>
        <dbReference type="ARBA" id="ARBA00023163"/>
    </source>
</evidence>
<dbReference type="InterPro" id="IPR007120">
    <property type="entry name" value="DNA-dir_RNAP_su2_dom"/>
</dbReference>